<proteinExistence type="predicted"/>
<sequence length="84" mass="8559">MAYFVSLQGNAVSVASNDDDVGTGHTVATLADASELPGVTVAQVNYSTVTDGEVEQNWATLQAGEMTIQTTQASEATQAVAVPG</sequence>
<evidence type="ECO:0000313" key="2">
    <source>
        <dbReference type="Proteomes" id="UP000793456"/>
    </source>
</evidence>
<dbReference type="Proteomes" id="UP000793456">
    <property type="component" value="Chromosome XXIII"/>
</dbReference>
<accession>A0ACD3Q6U4</accession>
<reference evidence="1" key="1">
    <citation type="submission" date="2018-11" db="EMBL/GenBank/DDBJ databases">
        <title>The sequence and de novo assembly of Larimichthys crocea genome using PacBio and Hi-C technologies.</title>
        <authorList>
            <person name="Xu P."/>
            <person name="Chen B."/>
            <person name="Zhou Z."/>
            <person name="Ke Q."/>
            <person name="Wu Y."/>
            <person name="Bai H."/>
            <person name="Pu F."/>
        </authorList>
    </citation>
    <scope>NUCLEOTIDE SEQUENCE</scope>
    <source>
        <tissue evidence="1">Muscle</tissue>
    </source>
</reference>
<gene>
    <name evidence="1" type="ORF">E3U43_020972</name>
</gene>
<keyword evidence="2" id="KW-1185">Reference proteome</keyword>
<organism evidence="1 2">
    <name type="scientific">Larimichthys crocea</name>
    <name type="common">Large yellow croaker</name>
    <name type="synonym">Pseudosciaena crocea</name>
    <dbReference type="NCBI Taxonomy" id="215358"/>
    <lineage>
        <taxon>Eukaryota</taxon>
        <taxon>Metazoa</taxon>
        <taxon>Chordata</taxon>
        <taxon>Craniata</taxon>
        <taxon>Vertebrata</taxon>
        <taxon>Euteleostomi</taxon>
        <taxon>Actinopterygii</taxon>
        <taxon>Neopterygii</taxon>
        <taxon>Teleostei</taxon>
        <taxon>Neoteleostei</taxon>
        <taxon>Acanthomorphata</taxon>
        <taxon>Eupercaria</taxon>
        <taxon>Sciaenidae</taxon>
        <taxon>Larimichthys</taxon>
    </lineage>
</organism>
<comment type="caution">
    <text evidence="1">The sequence shown here is derived from an EMBL/GenBank/DDBJ whole genome shotgun (WGS) entry which is preliminary data.</text>
</comment>
<protein>
    <submittedName>
        <fullName evidence="1">Uncharacterized protein</fullName>
    </submittedName>
</protein>
<evidence type="ECO:0000313" key="1">
    <source>
        <dbReference type="EMBL" id="TMS02992.1"/>
    </source>
</evidence>
<name>A0ACD3Q6U4_LARCR</name>
<dbReference type="EMBL" id="CM011696">
    <property type="protein sequence ID" value="TMS02992.1"/>
    <property type="molecule type" value="Genomic_DNA"/>
</dbReference>